<evidence type="ECO:0000259" key="2">
    <source>
        <dbReference type="Pfam" id="PF01370"/>
    </source>
</evidence>
<comment type="caution">
    <text evidence="3">The sequence shown here is derived from an EMBL/GenBank/DDBJ whole genome shotgun (WGS) entry which is preliminary data.</text>
</comment>
<dbReference type="InterPro" id="IPR001509">
    <property type="entry name" value="Epimerase_deHydtase"/>
</dbReference>
<dbReference type="PANTHER" id="PTHR43000">
    <property type="entry name" value="DTDP-D-GLUCOSE 4,6-DEHYDRATASE-RELATED"/>
    <property type="match status" value="1"/>
</dbReference>
<accession>A0A953I9X9</accession>
<dbReference type="SUPFAM" id="SSF51735">
    <property type="entry name" value="NAD(P)-binding Rossmann-fold domains"/>
    <property type="match status" value="1"/>
</dbReference>
<proteinExistence type="inferred from homology"/>
<reference evidence="3" key="1">
    <citation type="submission" date="2017-11" db="EMBL/GenBank/DDBJ databases">
        <title>Three new genomes from thermophilic consortium.</title>
        <authorList>
            <person name="Quaggio R."/>
            <person name="Amgarten D."/>
            <person name="Setubal J.C."/>
        </authorList>
    </citation>
    <scope>NUCLEOTIDE SEQUENCE</scope>
    <source>
        <strain evidence="3">ZCTH01-B2</strain>
    </source>
</reference>
<dbReference type="RefSeq" id="WP_273379824.1">
    <property type="nucleotide sequence ID" value="NZ_PIUK01000106.1"/>
</dbReference>
<dbReference type="Pfam" id="PF01370">
    <property type="entry name" value="Epimerase"/>
    <property type="match status" value="1"/>
</dbReference>
<comment type="similarity">
    <text evidence="1">Belongs to the NAD(P)-dependent epimerase/dehydratase family.</text>
</comment>
<dbReference type="Gene3D" id="3.90.25.10">
    <property type="entry name" value="UDP-galactose 4-epimerase, domain 1"/>
    <property type="match status" value="1"/>
</dbReference>
<organism evidence="3 4">
    <name type="scientific">Symbiobacterium thermophilum</name>
    <dbReference type="NCBI Taxonomy" id="2734"/>
    <lineage>
        <taxon>Bacteria</taxon>
        <taxon>Bacillati</taxon>
        <taxon>Bacillota</taxon>
        <taxon>Clostridia</taxon>
        <taxon>Eubacteriales</taxon>
        <taxon>Symbiobacteriaceae</taxon>
        <taxon>Symbiobacterium</taxon>
    </lineage>
</organism>
<name>A0A953I9X9_SYMTR</name>
<feature type="domain" description="NAD-dependent epimerase/dehydratase" evidence="2">
    <location>
        <begin position="5"/>
        <end position="242"/>
    </location>
</feature>
<dbReference type="InterPro" id="IPR036291">
    <property type="entry name" value="NAD(P)-bd_dom_sf"/>
</dbReference>
<dbReference type="AlphaFoldDB" id="A0A953I9X9"/>
<sequence>MSRRALITGVTGVLGRELAGCLRRRGYAVYGAARRPLEGWQDGLDWLPIECDVTDDASVLRAIRLSRPELIFHLAAAQASATRSPSVDLLFAVNVGGTLRLLTAAAEAAPGARVIVASTGAVYGPNTGPRHRWREDAPLRPPSPYAASKAAMELAARGAAAGLGVEVVVARLFNLIGVSPGADSAPAGFARQIAAMAAAGRPRPLRTGNLDAVRDYLDSRDAARALTLLGELPDPDPVYNVCSGRGVRLRWVARQLWRLGGAGAPFLAEGDIGTAKLPGGAGSHPPDRLVGDPGRIRAATGWAPEVPLTRSLERLLAYWQTRATAGREEERP</sequence>
<dbReference type="EMBL" id="PIUK01000106">
    <property type="protein sequence ID" value="MBY6276749.1"/>
    <property type="molecule type" value="Genomic_DNA"/>
</dbReference>
<gene>
    <name evidence="3" type="ORF">CWE10_11165</name>
</gene>
<evidence type="ECO:0000313" key="3">
    <source>
        <dbReference type="EMBL" id="MBY6276749.1"/>
    </source>
</evidence>
<dbReference type="Gene3D" id="3.40.50.720">
    <property type="entry name" value="NAD(P)-binding Rossmann-like Domain"/>
    <property type="match status" value="1"/>
</dbReference>
<evidence type="ECO:0000256" key="1">
    <source>
        <dbReference type="ARBA" id="ARBA00007637"/>
    </source>
</evidence>
<dbReference type="Proteomes" id="UP000732377">
    <property type="component" value="Unassembled WGS sequence"/>
</dbReference>
<protein>
    <recommendedName>
        <fullName evidence="2">NAD-dependent epimerase/dehydratase domain-containing protein</fullName>
    </recommendedName>
</protein>
<evidence type="ECO:0000313" key="4">
    <source>
        <dbReference type="Proteomes" id="UP000732377"/>
    </source>
</evidence>